<dbReference type="KEGG" id="shd:SUTH_01410"/>
<reference evidence="6 7" key="1">
    <citation type="journal article" date="2014" name="Syst. Appl. Microbiol.">
        <title>Complete genomes of freshwater sulfur oxidizers Sulfuricella denitrificans skB26 and Sulfuritalea hydrogenivorans sk43H: genetic insights into the sulfur oxidation pathway of betaproteobacteria.</title>
        <authorList>
            <person name="Watanabe T."/>
            <person name="Kojima H."/>
            <person name="Fukui M."/>
        </authorList>
    </citation>
    <scope>NUCLEOTIDE SEQUENCE [LARGE SCALE GENOMIC DNA]</scope>
    <source>
        <strain evidence="6">DSM22779</strain>
    </source>
</reference>
<evidence type="ECO:0000256" key="4">
    <source>
        <dbReference type="ARBA" id="ARBA00023239"/>
    </source>
</evidence>
<dbReference type="GO" id="GO:0016846">
    <property type="term" value="F:carbon-sulfur lyase activity"/>
    <property type="evidence" value="ECO:0007669"/>
    <property type="project" value="InterPro"/>
</dbReference>
<dbReference type="Gene3D" id="3.90.1590.10">
    <property type="entry name" value="glutathione-dependent formaldehyde- activating enzyme (gfa)"/>
    <property type="match status" value="1"/>
</dbReference>
<sequence length="132" mass="14652">MIEGGCLCGGIRYQYDGEIEEISLCHCSQCRKAQGSAFAAVSPLDSARFRIIAGAALLREYRSSPGKVRAFCANCGSPIYSAKDDVPEVKRLRIGTVDTPFACDNIFHIFVDSKASWFDIADRHPRFAERKR</sequence>
<gene>
    <name evidence="6" type="ORF">SUTH_01410</name>
</gene>
<dbReference type="RefSeq" id="WP_041098173.1">
    <property type="nucleotide sequence ID" value="NZ_AP012547.1"/>
</dbReference>
<keyword evidence="2" id="KW-0479">Metal-binding</keyword>
<keyword evidence="4" id="KW-0456">Lyase</keyword>
<dbReference type="EMBL" id="AP012547">
    <property type="protein sequence ID" value="BAO29209.1"/>
    <property type="molecule type" value="Genomic_DNA"/>
</dbReference>
<dbReference type="STRING" id="1223802.SUTH_01410"/>
<evidence type="ECO:0000313" key="6">
    <source>
        <dbReference type="EMBL" id="BAO29209.1"/>
    </source>
</evidence>
<dbReference type="AlphaFoldDB" id="W0SDA8"/>
<dbReference type="HOGENOM" id="CLU_055491_4_2_4"/>
<accession>W0SDA8</accession>
<evidence type="ECO:0000256" key="3">
    <source>
        <dbReference type="ARBA" id="ARBA00022833"/>
    </source>
</evidence>
<dbReference type="PANTHER" id="PTHR33337">
    <property type="entry name" value="GFA DOMAIN-CONTAINING PROTEIN"/>
    <property type="match status" value="1"/>
</dbReference>
<evidence type="ECO:0000259" key="5">
    <source>
        <dbReference type="PROSITE" id="PS51891"/>
    </source>
</evidence>
<comment type="similarity">
    <text evidence="1">Belongs to the Gfa family.</text>
</comment>
<evidence type="ECO:0000313" key="7">
    <source>
        <dbReference type="Proteomes" id="UP000031637"/>
    </source>
</evidence>
<dbReference type="SUPFAM" id="SSF51316">
    <property type="entry name" value="Mss4-like"/>
    <property type="match status" value="1"/>
</dbReference>
<evidence type="ECO:0000256" key="1">
    <source>
        <dbReference type="ARBA" id="ARBA00005495"/>
    </source>
</evidence>
<feature type="domain" description="CENP-V/GFA" evidence="5">
    <location>
        <begin position="2"/>
        <end position="102"/>
    </location>
</feature>
<keyword evidence="3" id="KW-0862">Zinc</keyword>
<dbReference type="GO" id="GO:0046872">
    <property type="term" value="F:metal ion binding"/>
    <property type="evidence" value="ECO:0007669"/>
    <property type="project" value="UniProtKB-KW"/>
</dbReference>
<dbReference type="PANTHER" id="PTHR33337:SF40">
    <property type="entry name" value="CENP-V_GFA DOMAIN-CONTAINING PROTEIN-RELATED"/>
    <property type="match status" value="1"/>
</dbReference>
<dbReference type="PROSITE" id="PS51891">
    <property type="entry name" value="CENP_V_GFA"/>
    <property type="match status" value="1"/>
</dbReference>
<proteinExistence type="inferred from homology"/>
<dbReference type="InterPro" id="IPR006913">
    <property type="entry name" value="CENP-V/GFA"/>
</dbReference>
<name>W0SDA8_9PROT</name>
<dbReference type="OrthoDB" id="327703at2"/>
<evidence type="ECO:0000256" key="2">
    <source>
        <dbReference type="ARBA" id="ARBA00022723"/>
    </source>
</evidence>
<organism evidence="6 7">
    <name type="scientific">Sulfuritalea hydrogenivorans sk43H</name>
    <dbReference type="NCBI Taxonomy" id="1223802"/>
    <lineage>
        <taxon>Bacteria</taxon>
        <taxon>Pseudomonadati</taxon>
        <taxon>Pseudomonadota</taxon>
        <taxon>Betaproteobacteria</taxon>
        <taxon>Nitrosomonadales</taxon>
        <taxon>Sterolibacteriaceae</taxon>
        <taxon>Sulfuritalea</taxon>
    </lineage>
</organism>
<dbReference type="InterPro" id="IPR011057">
    <property type="entry name" value="Mss4-like_sf"/>
</dbReference>
<protein>
    <submittedName>
        <fullName evidence="6">Glutathione-dependent formaldehyde-activating protein</fullName>
    </submittedName>
</protein>
<dbReference type="Proteomes" id="UP000031637">
    <property type="component" value="Chromosome"/>
</dbReference>
<dbReference type="Pfam" id="PF04828">
    <property type="entry name" value="GFA"/>
    <property type="match status" value="1"/>
</dbReference>
<keyword evidence="7" id="KW-1185">Reference proteome</keyword>